<dbReference type="Pfam" id="PF03453">
    <property type="entry name" value="MoeA_N"/>
    <property type="match status" value="1"/>
</dbReference>
<dbReference type="Gene3D" id="3.90.105.10">
    <property type="entry name" value="Molybdopterin biosynthesis moea protein, domain 2"/>
    <property type="match status" value="1"/>
</dbReference>
<dbReference type="RefSeq" id="WP_084380297.1">
    <property type="nucleotide sequence ID" value="NZ_LS483433.1"/>
</dbReference>
<dbReference type="EC" id="2.10.1.1" evidence="11"/>
<dbReference type="InterPro" id="IPR005111">
    <property type="entry name" value="MoeA_C_domain_IV"/>
</dbReference>
<dbReference type="FunFam" id="3.40.980.10:FF:000004">
    <property type="entry name" value="Molybdopterin molybdenumtransferase"/>
    <property type="match status" value="1"/>
</dbReference>
<comment type="catalytic activity">
    <reaction evidence="10">
        <text>adenylyl-molybdopterin + molybdate = Mo-molybdopterin + AMP + H(+)</text>
        <dbReference type="Rhea" id="RHEA:35047"/>
        <dbReference type="ChEBI" id="CHEBI:15378"/>
        <dbReference type="ChEBI" id="CHEBI:36264"/>
        <dbReference type="ChEBI" id="CHEBI:62727"/>
        <dbReference type="ChEBI" id="CHEBI:71302"/>
        <dbReference type="ChEBI" id="CHEBI:456215"/>
        <dbReference type="EC" id="2.10.1.1"/>
    </reaction>
</comment>
<dbReference type="PANTHER" id="PTHR10192">
    <property type="entry name" value="MOLYBDOPTERIN BIOSYNTHESIS PROTEIN"/>
    <property type="match status" value="1"/>
</dbReference>
<dbReference type="GO" id="GO:0006777">
    <property type="term" value="P:Mo-molybdopterin cofactor biosynthetic process"/>
    <property type="evidence" value="ECO:0007669"/>
    <property type="project" value="UniProtKB-UniRule"/>
</dbReference>
<evidence type="ECO:0000256" key="3">
    <source>
        <dbReference type="ARBA" id="ARBA00005046"/>
    </source>
</evidence>
<dbReference type="UniPathway" id="UPA00344"/>
<proteinExistence type="inferred from homology"/>
<sequence>MNTSVCERGELIPVDEAIERLLAQAPPPPATQQVKTALALGRVLASDIFSPVNLPAWDNSAMDGYALRAADLPAEGGYLRLAGRIAAGSEATCALGSGQTMRIFTGAPLPAGADTVVPQERCRVYGQRIWCPPMRAGEHVRRQGEEVSQGALLLAAGKRLRAQELGLLAAAGLAQVKVYRALRVCLLSSGDELREPGDPLAPGQIYNSNRHCLAALLQGWGVDVHDYGVMADELAVSRDALTLASSECDLLLTSGGVSVGEEDHLKQAIKELGRVDFWRLAIQPGKPLAFGEVAGKPWIGLPGNPSAALITALVVVRPFLLRAQGVTEVTTLAVRLPADFEWTQRNRRRQYLRARLTPGIDGQACVTLHPRQSSAMLSAACWADGLAVVEREQLIEKGGLVRFLSFAELMQ</sequence>
<dbReference type="Gene3D" id="2.40.340.10">
    <property type="entry name" value="MoeA, C-terminal, domain IV"/>
    <property type="match status" value="1"/>
</dbReference>
<dbReference type="AlphaFoldDB" id="A0A1H2MJD4"/>
<dbReference type="STRING" id="46679.SAMN05216202_1729"/>
<comment type="pathway">
    <text evidence="3 11">Cofactor biosynthesis; molybdopterin biosynthesis.</text>
</comment>
<dbReference type="InterPro" id="IPR038987">
    <property type="entry name" value="MoeA-like"/>
</dbReference>
<evidence type="ECO:0000256" key="10">
    <source>
        <dbReference type="ARBA" id="ARBA00047317"/>
    </source>
</evidence>
<dbReference type="Proteomes" id="UP000198600">
    <property type="component" value="Chromosome I"/>
</dbReference>
<dbReference type="PANTHER" id="PTHR10192:SF5">
    <property type="entry name" value="GEPHYRIN"/>
    <property type="match status" value="1"/>
</dbReference>
<evidence type="ECO:0000256" key="9">
    <source>
        <dbReference type="ARBA" id="ARBA00023150"/>
    </source>
</evidence>
<dbReference type="SUPFAM" id="SSF53218">
    <property type="entry name" value="Molybdenum cofactor biosynthesis proteins"/>
    <property type="match status" value="1"/>
</dbReference>
<dbReference type="CDD" id="cd00887">
    <property type="entry name" value="MoeA"/>
    <property type="match status" value="1"/>
</dbReference>
<keyword evidence="8 11" id="KW-0460">Magnesium</keyword>
<accession>A0A1H2MJD4</accession>
<keyword evidence="5 11" id="KW-0500">Molybdenum</keyword>
<feature type="domain" description="MoaB/Mog" evidence="12">
    <location>
        <begin position="185"/>
        <end position="322"/>
    </location>
</feature>
<name>A0A1H2MJD4_9PSED</name>
<comment type="similarity">
    <text evidence="4 11">Belongs to the MoeA family.</text>
</comment>
<evidence type="ECO:0000313" key="13">
    <source>
        <dbReference type="EMBL" id="SDU92606.1"/>
    </source>
</evidence>
<dbReference type="Pfam" id="PF03454">
    <property type="entry name" value="MoeA_C"/>
    <property type="match status" value="1"/>
</dbReference>
<comment type="cofactor">
    <cofactor evidence="1 11">
        <name>Mg(2+)</name>
        <dbReference type="ChEBI" id="CHEBI:18420"/>
    </cofactor>
</comment>
<keyword evidence="6 11" id="KW-0808">Transferase</keyword>
<evidence type="ECO:0000256" key="8">
    <source>
        <dbReference type="ARBA" id="ARBA00022842"/>
    </source>
</evidence>
<evidence type="ECO:0000256" key="11">
    <source>
        <dbReference type="RuleBase" id="RU365090"/>
    </source>
</evidence>
<dbReference type="EMBL" id="LT629802">
    <property type="protein sequence ID" value="SDU92606.1"/>
    <property type="molecule type" value="Genomic_DNA"/>
</dbReference>
<protein>
    <recommendedName>
        <fullName evidence="11">Molybdopterin molybdenumtransferase</fullName>
        <ecNumber evidence="11">2.10.1.1</ecNumber>
    </recommendedName>
</protein>
<dbReference type="SMART" id="SM00852">
    <property type="entry name" value="MoCF_biosynth"/>
    <property type="match status" value="1"/>
</dbReference>
<dbReference type="FunFam" id="2.170.190.11:FF:000004">
    <property type="entry name" value="Molybdopterin molybdenumtransferase"/>
    <property type="match status" value="1"/>
</dbReference>
<dbReference type="InterPro" id="IPR036135">
    <property type="entry name" value="MoeA_linker/N_sf"/>
</dbReference>
<dbReference type="Gene3D" id="3.40.980.10">
    <property type="entry name" value="MoaB/Mog-like domain"/>
    <property type="match status" value="1"/>
</dbReference>
<evidence type="ECO:0000256" key="5">
    <source>
        <dbReference type="ARBA" id="ARBA00022505"/>
    </source>
</evidence>
<dbReference type="GO" id="GO:0061599">
    <property type="term" value="F:molybdopterin molybdotransferase activity"/>
    <property type="evidence" value="ECO:0007669"/>
    <property type="project" value="UniProtKB-UniRule"/>
</dbReference>
<gene>
    <name evidence="13" type="ORF">SAMN05216202_1729</name>
</gene>
<reference evidence="14" key="1">
    <citation type="submission" date="2016-10" db="EMBL/GenBank/DDBJ databases">
        <authorList>
            <person name="Varghese N."/>
            <person name="Submissions S."/>
        </authorList>
    </citation>
    <scope>NUCLEOTIDE SEQUENCE [LARGE SCALE GENOMIC DNA]</scope>
    <source>
        <strain evidence="14">LMG 2223</strain>
    </source>
</reference>
<evidence type="ECO:0000256" key="2">
    <source>
        <dbReference type="ARBA" id="ARBA00002901"/>
    </source>
</evidence>
<keyword evidence="7 11" id="KW-0479">Metal-binding</keyword>
<evidence type="ECO:0000256" key="7">
    <source>
        <dbReference type="ARBA" id="ARBA00022723"/>
    </source>
</evidence>
<dbReference type="Gene3D" id="2.170.190.11">
    <property type="entry name" value="Molybdopterin biosynthesis moea protein, domain 3"/>
    <property type="match status" value="1"/>
</dbReference>
<evidence type="ECO:0000256" key="4">
    <source>
        <dbReference type="ARBA" id="ARBA00010763"/>
    </source>
</evidence>
<dbReference type="NCBIfam" id="NF045515">
    <property type="entry name" value="Glp_gephyrin"/>
    <property type="match status" value="1"/>
</dbReference>
<dbReference type="InterPro" id="IPR005110">
    <property type="entry name" value="MoeA_linker/N"/>
</dbReference>
<dbReference type="InterPro" id="IPR036688">
    <property type="entry name" value="MoeA_C_domain_IV_sf"/>
</dbReference>
<organism evidence="13 14">
    <name type="scientific">Pseudomonas mucidolens</name>
    <dbReference type="NCBI Taxonomy" id="46679"/>
    <lineage>
        <taxon>Bacteria</taxon>
        <taxon>Pseudomonadati</taxon>
        <taxon>Pseudomonadota</taxon>
        <taxon>Gammaproteobacteria</taxon>
        <taxon>Pseudomonadales</taxon>
        <taxon>Pseudomonadaceae</taxon>
        <taxon>Pseudomonas</taxon>
    </lineage>
</organism>
<dbReference type="InterPro" id="IPR001453">
    <property type="entry name" value="MoaB/Mog_dom"/>
</dbReference>
<evidence type="ECO:0000313" key="14">
    <source>
        <dbReference type="Proteomes" id="UP000198600"/>
    </source>
</evidence>
<dbReference type="OrthoDB" id="9804758at2"/>
<evidence type="ECO:0000256" key="6">
    <source>
        <dbReference type="ARBA" id="ARBA00022679"/>
    </source>
</evidence>
<keyword evidence="9 11" id="KW-0501">Molybdenum cofactor biosynthesis</keyword>
<dbReference type="SUPFAM" id="SSF63882">
    <property type="entry name" value="MoeA N-terminal region -like"/>
    <property type="match status" value="1"/>
</dbReference>
<dbReference type="GO" id="GO:0005829">
    <property type="term" value="C:cytosol"/>
    <property type="evidence" value="ECO:0007669"/>
    <property type="project" value="TreeGrafter"/>
</dbReference>
<dbReference type="SUPFAM" id="SSF63867">
    <property type="entry name" value="MoeA C-terminal domain-like"/>
    <property type="match status" value="1"/>
</dbReference>
<dbReference type="NCBIfam" id="TIGR00177">
    <property type="entry name" value="molyb_syn"/>
    <property type="match status" value="1"/>
</dbReference>
<dbReference type="InterPro" id="IPR036425">
    <property type="entry name" value="MoaB/Mog-like_dom_sf"/>
</dbReference>
<evidence type="ECO:0000259" key="12">
    <source>
        <dbReference type="SMART" id="SM00852"/>
    </source>
</evidence>
<evidence type="ECO:0000256" key="1">
    <source>
        <dbReference type="ARBA" id="ARBA00001946"/>
    </source>
</evidence>
<dbReference type="GO" id="GO:0046872">
    <property type="term" value="F:metal ion binding"/>
    <property type="evidence" value="ECO:0007669"/>
    <property type="project" value="UniProtKB-UniRule"/>
</dbReference>
<comment type="function">
    <text evidence="2 11">Catalyzes the insertion of molybdate into adenylated molybdopterin with the concomitant release of AMP.</text>
</comment>
<dbReference type="Pfam" id="PF00994">
    <property type="entry name" value="MoCF_biosynth"/>
    <property type="match status" value="1"/>
</dbReference>
<keyword evidence="14" id="KW-1185">Reference proteome</keyword>